<sequence>MKTIILVCDSSESAWCEFHPAHLANHFHSMLFVLLCLISILRAQNLYFDRTLPDEETWLTPTDLHRARLLNGRDVRLINDSAMYNANRFEGDISSYFFCHSFSATYFSYIGPFILYFSKNQSQLPEGRLVCRSKIAEAIEEYRKKTCIDFSPKSAADQDYIHIVPDDGCYSLVGRIGGKQPVSLGDGCIQKGIIIHELMHAVGFFHEQSRADRDDHVVINWNNVESGLQGLQSLILSNTLLRNVLVADQFDKYSLSMVNHLETEYDYGSVMHYAPTAFSKNGKPTIEPRKKGVEIGQRLGFSDLDLYKINKLYNCPQSETTSSTLQKTMVGTKSGVESSSLKSTEDPSNSENSQETTSSAATTGSELLLLLTKTCSDRTAGYCQQTLRMRSFYQGLANFWLRLANEEQSQVQGDRMTKFKNFTCRLY</sequence>
<evidence type="ECO:0000256" key="6">
    <source>
        <dbReference type="ARBA" id="ARBA00023049"/>
    </source>
</evidence>
<organism evidence="14 15">
    <name type="scientific">Teladorsagia circumcincta</name>
    <name type="common">Brown stomach worm</name>
    <name type="synonym">Ostertagia circumcincta</name>
    <dbReference type="NCBI Taxonomy" id="45464"/>
    <lineage>
        <taxon>Eukaryota</taxon>
        <taxon>Metazoa</taxon>
        <taxon>Ecdysozoa</taxon>
        <taxon>Nematoda</taxon>
        <taxon>Chromadorea</taxon>
        <taxon>Rhabditida</taxon>
        <taxon>Rhabditina</taxon>
        <taxon>Rhabditomorpha</taxon>
        <taxon>Strongyloidea</taxon>
        <taxon>Trichostrongylidae</taxon>
        <taxon>Teladorsagia</taxon>
    </lineage>
</organism>
<dbReference type="PANTHER" id="PTHR10127">
    <property type="entry name" value="DISCOIDIN, CUB, EGF, LAMININ , AND ZINC METALLOPROTEASE DOMAIN CONTAINING"/>
    <property type="match status" value="1"/>
</dbReference>
<feature type="active site" evidence="10">
    <location>
        <position position="197"/>
    </location>
</feature>
<accession>A0A2G9V0N0</accession>
<dbReference type="GO" id="GO:0006508">
    <property type="term" value="P:proteolysis"/>
    <property type="evidence" value="ECO:0007669"/>
    <property type="project" value="UniProtKB-KW"/>
</dbReference>
<keyword evidence="3" id="KW-0732">Signal</keyword>
<keyword evidence="1 10" id="KW-0645">Protease</keyword>
<feature type="compositionally biased region" description="Low complexity" evidence="12">
    <location>
        <begin position="349"/>
        <end position="361"/>
    </location>
</feature>
<keyword evidence="2 10" id="KW-0479">Metal-binding</keyword>
<name>A0A2G9V0N0_TELCI</name>
<keyword evidence="4 10" id="KW-0378">Hydrolase</keyword>
<feature type="compositionally biased region" description="Polar residues" evidence="12">
    <location>
        <begin position="323"/>
        <end position="342"/>
    </location>
</feature>
<evidence type="ECO:0000256" key="1">
    <source>
        <dbReference type="ARBA" id="ARBA00022670"/>
    </source>
</evidence>
<dbReference type="SUPFAM" id="SSF55486">
    <property type="entry name" value="Metalloproteases ('zincins'), catalytic domain"/>
    <property type="match status" value="1"/>
</dbReference>
<keyword evidence="5 10" id="KW-0862">Zinc</keyword>
<dbReference type="InterPro" id="IPR001506">
    <property type="entry name" value="Peptidase_M12A"/>
</dbReference>
<dbReference type="AlphaFoldDB" id="A0A2G9V0N0"/>
<evidence type="ECO:0000256" key="12">
    <source>
        <dbReference type="SAM" id="MobiDB-lite"/>
    </source>
</evidence>
<dbReference type="OrthoDB" id="291007at2759"/>
<dbReference type="Gene3D" id="3.40.390.10">
    <property type="entry name" value="Collagenase (Catalytic Domain)"/>
    <property type="match status" value="1"/>
</dbReference>
<evidence type="ECO:0000256" key="5">
    <source>
        <dbReference type="ARBA" id="ARBA00022833"/>
    </source>
</evidence>
<dbReference type="CDD" id="cd04280">
    <property type="entry name" value="ZnMc_astacin_like"/>
    <property type="match status" value="1"/>
</dbReference>
<evidence type="ECO:0000313" key="15">
    <source>
        <dbReference type="Proteomes" id="UP000230423"/>
    </source>
</evidence>
<dbReference type="Proteomes" id="UP000230423">
    <property type="component" value="Unassembled WGS sequence"/>
</dbReference>
<feature type="region of interest" description="Disordered" evidence="12">
    <location>
        <begin position="323"/>
        <end position="361"/>
    </location>
</feature>
<feature type="domain" description="Peptidase M12A" evidence="13">
    <location>
        <begin position="81"/>
        <end position="316"/>
    </location>
</feature>
<proteinExistence type="predicted"/>
<dbReference type="GO" id="GO:0008270">
    <property type="term" value="F:zinc ion binding"/>
    <property type="evidence" value="ECO:0007669"/>
    <property type="project" value="UniProtKB-UniRule"/>
</dbReference>
<dbReference type="Pfam" id="PF01400">
    <property type="entry name" value="Astacin"/>
    <property type="match status" value="1"/>
</dbReference>
<reference evidence="14 15" key="1">
    <citation type="submission" date="2015-09" db="EMBL/GenBank/DDBJ databases">
        <title>Draft genome of the parasitic nematode Teladorsagia circumcincta isolate WARC Sus (inbred).</title>
        <authorList>
            <person name="Mitreva M."/>
        </authorList>
    </citation>
    <scope>NUCLEOTIDE SEQUENCE [LARGE SCALE GENOMIC DNA]</scope>
    <source>
        <strain evidence="14 15">S</strain>
    </source>
</reference>
<evidence type="ECO:0000313" key="14">
    <source>
        <dbReference type="EMBL" id="PIO76054.1"/>
    </source>
</evidence>
<evidence type="ECO:0000256" key="4">
    <source>
        <dbReference type="ARBA" id="ARBA00022801"/>
    </source>
</evidence>
<gene>
    <name evidence="14" type="ORF">TELCIR_01890</name>
</gene>
<protein>
    <recommendedName>
        <fullName evidence="11">Metalloendopeptidase</fullName>
        <ecNumber evidence="11">3.4.24.-</ecNumber>
    </recommendedName>
</protein>
<dbReference type="PROSITE" id="PS51864">
    <property type="entry name" value="ASTACIN"/>
    <property type="match status" value="1"/>
</dbReference>
<dbReference type="EMBL" id="KZ345083">
    <property type="protein sequence ID" value="PIO76054.1"/>
    <property type="molecule type" value="Genomic_DNA"/>
</dbReference>
<evidence type="ECO:0000256" key="8">
    <source>
        <dbReference type="ARBA" id="ARBA00023157"/>
    </source>
</evidence>
<keyword evidence="9" id="KW-0325">Glycoprotein</keyword>
<feature type="binding site" evidence="10">
    <location>
        <position position="206"/>
    </location>
    <ligand>
        <name>Zn(2+)</name>
        <dbReference type="ChEBI" id="CHEBI:29105"/>
        <note>catalytic</note>
    </ligand>
</feature>
<evidence type="ECO:0000256" key="2">
    <source>
        <dbReference type="ARBA" id="ARBA00022723"/>
    </source>
</evidence>
<dbReference type="InterPro" id="IPR024079">
    <property type="entry name" value="MetalloPept_cat_dom_sf"/>
</dbReference>
<dbReference type="FunFam" id="3.40.390.10:FF:000015">
    <property type="entry name" value="Meprin A subunit"/>
    <property type="match status" value="1"/>
</dbReference>
<keyword evidence="15" id="KW-1185">Reference proteome</keyword>
<keyword evidence="7" id="KW-0865">Zymogen</keyword>
<dbReference type="PANTHER" id="PTHR10127:SF890">
    <property type="entry name" value="ZINC METALLOPROTEINASE NAS-13"/>
    <property type="match status" value="1"/>
</dbReference>
<dbReference type="PRINTS" id="PR00480">
    <property type="entry name" value="ASTACIN"/>
</dbReference>
<feature type="binding site" evidence="10">
    <location>
        <position position="196"/>
    </location>
    <ligand>
        <name>Zn(2+)</name>
        <dbReference type="ChEBI" id="CHEBI:29105"/>
        <note>catalytic</note>
    </ligand>
</feature>
<evidence type="ECO:0000256" key="9">
    <source>
        <dbReference type="ARBA" id="ARBA00023180"/>
    </source>
</evidence>
<evidence type="ECO:0000256" key="7">
    <source>
        <dbReference type="ARBA" id="ARBA00023145"/>
    </source>
</evidence>
<evidence type="ECO:0000256" key="3">
    <source>
        <dbReference type="ARBA" id="ARBA00022729"/>
    </source>
</evidence>
<dbReference type="EC" id="3.4.24.-" evidence="11"/>
<dbReference type="InterPro" id="IPR006026">
    <property type="entry name" value="Peptidase_Metallo"/>
</dbReference>
<keyword evidence="6 10" id="KW-0482">Metalloprotease</keyword>
<dbReference type="GO" id="GO:0004222">
    <property type="term" value="F:metalloendopeptidase activity"/>
    <property type="evidence" value="ECO:0007669"/>
    <property type="project" value="UniProtKB-UniRule"/>
</dbReference>
<evidence type="ECO:0000259" key="13">
    <source>
        <dbReference type="PROSITE" id="PS51864"/>
    </source>
</evidence>
<comment type="cofactor">
    <cofactor evidence="10 11">
        <name>Zn(2+)</name>
        <dbReference type="ChEBI" id="CHEBI:29105"/>
    </cofactor>
    <text evidence="10 11">Binds 1 zinc ion per subunit.</text>
</comment>
<evidence type="ECO:0000256" key="10">
    <source>
        <dbReference type="PROSITE-ProRule" id="PRU01211"/>
    </source>
</evidence>
<feature type="binding site" evidence="10">
    <location>
        <position position="200"/>
    </location>
    <ligand>
        <name>Zn(2+)</name>
        <dbReference type="ChEBI" id="CHEBI:29105"/>
        <note>catalytic</note>
    </ligand>
</feature>
<dbReference type="InterPro" id="IPR034035">
    <property type="entry name" value="Astacin-like_dom"/>
</dbReference>
<keyword evidence="8" id="KW-1015">Disulfide bond</keyword>
<comment type="caution">
    <text evidence="10">Lacks conserved residue(s) required for the propagation of feature annotation.</text>
</comment>
<evidence type="ECO:0000256" key="11">
    <source>
        <dbReference type="RuleBase" id="RU361183"/>
    </source>
</evidence>
<dbReference type="SMART" id="SM00235">
    <property type="entry name" value="ZnMc"/>
    <property type="match status" value="1"/>
</dbReference>